<protein>
    <submittedName>
        <fullName evidence="1">Eukaryotic peptide chain release factor subunit 1-3-like isoform X1</fullName>
    </submittedName>
</protein>
<sequence>MTVSHIEPLLWRPKRSPFKSMEMMKWGASNLNLLFKRWKKREKRANSLVRLEKI</sequence>
<dbReference type="AlphaFoldDB" id="A0A2P2NN98"/>
<organism evidence="1">
    <name type="scientific">Rhizophora mucronata</name>
    <name type="common">Asiatic mangrove</name>
    <dbReference type="NCBI Taxonomy" id="61149"/>
    <lineage>
        <taxon>Eukaryota</taxon>
        <taxon>Viridiplantae</taxon>
        <taxon>Streptophyta</taxon>
        <taxon>Embryophyta</taxon>
        <taxon>Tracheophyta</taxon>
        <taxon>Spermatophyta</taxon>
        <taxon>Magnoliopsida</taxon>
        <taxon>eudicotyledons</taxon>
        <taxon>Gunneridae</taxon>
        <taxon>Pentapetalae</taxon>
        <taxon>rosids</taxon>
        <taxon>fabids</taxon>
        <taxon>Malpighiales</taxon>
        <taxon>Rhizophoraceae</taxon>
        <taxon>Rhizophora</taxon>
    </lineage>
</organism>
<reference evidence="1" key="1">
    <citation type="submission" date="2018-02" db="EMBL/GenBank/DDBJ databases">
        <title>Rhizophora mucronata_Transcriptome.</title>
        <authorList>
            <person name="Meera S.P."/>
            <person name="Sreeshan A."/>
            <person name="Augustine A."/>
        </authorList>
    </citation>
    <scope>NUCLEOTIDE SEQUENCE</scope>
    <source>
        <tissue evidence="1">Leaf</tissue>
    </source>
</reference>
<proteinExistence type="predicted"/>
<accession>A0A2P2NN98</accession>
<dbReference type="EMBL" id="GGEC01063459">
    <property type="protein sequence ID" value="MBX43943.1"/>
    <property type="molecule type" value="Transcribed_RNA"/>
</dbReference>
<evidence type="ECO:0000313" key="1">
    <source>
        <dbReference type="EMBL" id="MBX43943.1"/>
    </source>
</evidence>
<name>A0A2P2NN98_RHIMU</name>